<feature type="region of interest" description="Disordered" evidence="1">
    <location>
        <begin position="1"/>
        <end position="51"/>
    </location>
</feature>
<dbReference type="EnsemblPlants" id="LPERR02G17160.1">
    <property type="protein sequence ID" value="LPERR02G17160.1"/>
    <property type="gene ID" value="LPERR02G17160"/>
</dbReference>
<dbReference type="Proteomes" id="UP000032180">
    <property type="component" value="Chromosome 2"/>
</dbReference>
<feature type="compositionally biased region" description="Basic residues" evidence="1">
    <location>
        <begin position="12"/>
        <end position="21"/>
    </location>
</feature>
<dbReference type="AlphaFoldDB" id="A0A0D9VHB5"/>
<evidence type="ECO:0000313" key="3">
    <source>
        <dbReference type="Proteomes" id="UP000032180"/>
    </source>
</evidence>
<dbReference type="HOGENOM" id="CLU_1631364_0_0_1"/>
<protein>
    <submittedName>
        <fullName evidence="2">Uncharacterized protein</fullName>
    </submittedName>
</protein>
<reference evidence="2 3" key="1">
    <citation type="submission" date="2012-08" db="EMBL/GenBank/DDBJ databases">
        <title>Oryza genome evolution.</title>
        <authorList>
            <person name="Wing R.A."/>
        </authorList>
    </citation>
    <scope>NUCLEOTIDE SEQUENCE</scope>
</reference>
<accession>A0A0D9VHB5</accession>
<organism evidence="2 3">
    <name type="scientific">Leersia perrieri</name>
    <dbReference type="NCBI Taxonomy" id="77586"/>
    <lineage>
        <taxon>Eukaryota</taxon>
        <taxon>Viridiplantae</taxon>
        <taxon>Streptophyta</taxon>
        <taxon>Embryophyta</taxon>
        <taxon>Tracheophyta</taxon>
        <taxon>Spermatophyta</taxon>
        <taxon>Magnoliopsida</taxon>
        <taxon>Liliopsida</taxon>
        <taxon>Poales</taxon>
        <taxon>Poaceae</taxon>
        <taxon>BOP clade</taxon>
        <taxon>Oryzoideae</taxon>
        <taxon>Oryzeae</taxon>
        <taxon>Oryzinae</taxon>
        <taxon>Leersia</taxon>
    </lineage>
</organism>
<sequence length="163" mass="18195">HPNPAPRAPASRPRRRLRPPRRSASPDRTYSRRAPSAHIAARLRRPSDGAVAAKRPSASLSSISHSLRSSISLSLRFAKLIWRRGPRWCIVRTSPALTFLARKPQYQCHIRPLPSPIDPLAADIHSIFWGHVDVDLLVDVNDQYSCSLKVPIALHGICSNKLI</sequence>
<reference evidence="3" key="2">
    <citation type="submission" date="2013-12" db="EMBL/GenBank/DDBJ databases">
        <authorList>
            <person name="Yu Y."/>
            <person name="Lee S."/>
            <person name="de Baynast K."/>
            <person name="Wissotski M."/>
            <person name="Liu L."/>
            <person name="Talag J."/>
            <person name="Goicoechea J."/>
            <person name="Angelova A."/>
            <person name="Jetty R."/>
            <person name="Kudrna D."/>
            <person name="Golser W."/>
            <person name="Rivera L."/>
            <person name="Zhang J."/>
            <person name="Wing R."/>
        </authorList>
    </citation>
    <scope>NUCLEOTIDE SEQUENCE</scope>
</reference>
<reference evidence="2" key="3">
    <citation type="submission" date="2015-04" db="UniProtKB">
        <authorList>
            <consortium name="EnsemblPlants"/>
        </authorList>
    </citation>
    <scope>IDENTIFICATION</scope>
</reference>
<evidence type="ECO:0000256" key="1">
    <source>
        <dbReference type="SAM" id="MobiDB-lite"/>
    </source>
</evidence>
<keyword evidence="3" id="KW-1185">Reference proteome</keyword>
<dbReference type="Gramene" id="LPERR02G17160.1">
    <property type="protein sequence ID" value="LPERR02G17160.1"/>
    <property type="gene ID" value="LPERR02G17160"/>
</dbReference>
<name>A0A0D9VHB5_9ORYZ</name>
<proteinExistence type="predicted"/>
<evidence type="ECO:0000313" key="2">
    <source>
        <dbReference type="EnsemblPlants" id="LPERR02G17160.1"/>
    </source>
</evidence>